<gene>
    <name evidence="3" type="ORF">CHYS00102_LOCUS10082</name>
</gene>
<dbReference type="GO" id="GO:0034599">
    <property type="term" value="P:cellular response to oxidative stress"/>
    <property type="evidence" value="ECO:0007669"/>
    <property type="project" value="TreeGrafter"/>
</dbReference>
<dbReference type="InterPro" id="IPR036249">
    <property type="entry name" value="Thioredoxin-like_sf"/>
</dbReference>
<dbReference type="GO" id="GO:0005737">
    <property type="term" value="C:cytoplasm"/>
    <property type="evidence" value="ECO:0007669"/>
    <property type="project" value="TreeGrafter"/>
</dbReference>
<feature type="domain" description="Glutaredoxin" evidence="2">
    <location>
        <begin position="51"/>
        <end position="113"/>
    </location>
</feature>
<dbReference type="Pfam" id="PF00462">
    <property type="entry name" value="Glutaredoxin"/>
    <property type="match status" value="1"/>
</dbReference>
<protein>
    <recommendedName>
        <fullName evidence="2">Glutaredoxin domain-containing protein</fullName>
    </recommendedName>
</protein>
<dbReference type="PROSITE" id="PS51354">
    <property type="entry name" value="GLUTAREDOXIN_2"/>
    <property type="match status" value="1"/>
</dbReference>
<evidence type="ECO:0000313" key="3">
    <source>
        <dbReference type="EMBL" id="CAD8882887.1"/>
    </source>
</evidence>
<organism evidence="3">
    <name type="scientific">Corethron hystrix</name>
    <dbReference type="NCBI Taxonomy" id="216773"/>
    <lineage>
        <taxon>Eukaryota</taxon>
        <taxon>Sar</taxon>
        <taxon>Stramenopiles</taxon>
        <taxon>Ochrophyta</taxon>
        <taxon>Bacillariophyta</taxon>
        <taxon>Coscinodiscophyceae</taxon>
        <taxon>Corethrophycidae</taxon>
        <taxon>Corethrales</taxon>
        <taxon>Corethraceae</taxon>
        <taxon>Corethron</taxon>
    </lineage>
</organism>
<evidence type="ECO:0000256" key="1">
    <source>
        <dbReference type="SAM" id="SignalP"/>
    </source>
</evidence>
<reference evidence="3" key="1">
    <citation type="submission" date="2021-01" db="EMBL/GenBank/DDBJ databases">
        <authorList>
            <person name="Corre E."/>
            <person name="Pelletier E."/>
            <person name="Niang G."/>
            <person name="Scheremetjew M."/>
            <person name="Finn R."/>
            <person name="Kale V."/>
            <person name="Holt S."/>
            <person name="Cochrane G."/>
            <person name="Meng A."/>
            <person name="Brown T."/>
            <person name="Cohen L."/>
        </authorList>
    </citation>
    <scope>NUCLEOTIDE SEQUENCE</scope>
    <source>
        <strain evidence="3">308</strain>
    </source>
</reference>
<dbReference type="Gene3D" id="3.40.30.10">
    <property type="entry name" value="Glutaredoxin"/>
    <property type="match status" value="1"/>
</dbReference>
<dbReference type="GO" id="GO:0015038">
    <property type="term" value="F:glutathione disulfide oxidoreductase activity"/>
    <property type="evidence" value="ECO:0007669"/>
    <property type="project" value="TreeGrafter"/>
</dbReference>
<dbReference type="SUPFAM" id="SSF52833">
    <property type="entry name" value="Thioredoxin-like"/>
    <property type="match status" value="1"/>
</dbReference>
<dbReference type="PANTHER" id="PTHR45694">
    <property type="entry name" value="GLUTAREDOXIN 2"/>
    <property type="match status" value="1"/>
</dbReference>
<dbReference type="PANTHER" id="PTHR45694:SF18">
    <property type="entry name" value="GLUTAREDOXIN-1-RELATED"/>
    <property type="match status" value="1"/>
</dbReference>
<dbReference type="CDD" id="cd03419">
    <property type="entry name" value="GRX_GRXh_1_2_like"/>
    <property type="match status" value="1"/>
</dbReference>
<dbReference type="AlphaFoldDB" id="A0A7S1FQB2"/>
<dbReference type="InterPro" id="IPR014025">
    <property type="entry name" value="Glutaredoxin_subgr"/>
</dbReference>
<sequence length="145" mass="15474">MRKHFVVTVALLFLIPFVGAFHPQHNTAGDYDQEAVRKRLDGMIAASADGVLMLSFSRCPFCMKAKSILRSKGAAFKVVELDTDVDGKGIRAEMANTIGRTSVPAIWIGGKFIGGCNDGPSDFNGLVKLDETGKLNAMLGAVSAI</sequence>
<name>A0A7S1FQB2_9STRA</name>
<evidence type="ECO:0000259" key="2">
    <source>
        <dbReference type="Pfam" id="PF00462"/>
    </source>
</evidence>
<accession>A0A7S1FQB2</accession>
<feature type="chain" id="PRO_5031504468" description="Glutaredoxin domain-containing protein" evidence="1">
    <location>
        <begin position="21"/>
        <end position="145"/>
    </location>
</feature>
<dbReference type="EMBL" id="HBFR01013832">
    <property type="protein sequence ID" value="CAD8882887.1"/>
    <property type="molecule type" value="Transcribed_RNA"/>
</dbReference>
<proteinExistence type="predicted"/>
<dbReference type="InterPro" id="IPR002109">
    <property type="entry name" value="Glutaredoxin"/>
</dbReference>
<dbReference type="PRINTS" id="PR00160">
    <property type="entry name" value="GLUTAREDOXIN"/>
</dbReference>
<feature type="signal peptide" evidence="1">
    <location>
        <begin position="1"/>
        <end position="20"/>
    </location>
</feature>
<keyword evidence="1" id="KW-0732">Signal</keyword>